<dbReference type="Pfam" id="PF00092">
    <property type="entry name" value="VWA"/>
    <property type="match status" value="2"/>
</dbReference>
<name>A0ABY7GAR2_MYAAR</name>
<dbReference type="PROSITE" id="PS50234">
    <property type="entry name" value="VWFA"/>
    <property type="match status" value="1"/>
</dbReference>
<feature type="signal peptide" evidence="2">
    <location>
        <begin position="1"/>
        <end position="20"/>
    </location>
</feature>
<dbReference type="InterPro" id="IPR036465">
    <property type="entry name" value="vWFA_dom_sf"/>
</dbReference>
<feature type="domain" description="VWFA" evidence="3">
    <location>
        <begin position="185"/>
        <end position="401"/>
    </location>
</feature>
<protein>
    <submittedName>
        <fullName evidence="4">MATN1-like protein</fullName>
    </submittedName>
</protein>
<feature type="chain" id="PRO_5046408249" evidence="2">
    <location>
        <begin position="21"/>
        <end position="558"/>
    </location>
</feature>
<gene>
    <name evidence="4" type="ORF">MAR_034052</name>
</gene>
<keyword evidence="2" id="KW-0732">Signal</keyword>
<proteinExistence type="predicted"/>
<evidence type="ECO:0000256" key="1">
    <source>
        <dbReference type="SAM" id="MobiDB-lite"/>
    </source>
</evidence>
<organism evidence="4 5">
    <name type="scientific">Mya arenaria</name>
    <name type="common">Soft-shell clam</name>
    <dbReference type="NCBI Taxonomy" id="6604"/>
    <lineage>
        <taxon>Eukaryota</taxon>
        <taxon>Metazoa</taxon>
        <taxon>Spiralia</taxon>
        <taxon>Lophotrochozoa</taxon>
        <taxon>Mollusca</taxon>
        <taxon>Bivalvia</taxon>
        <taxon>Autobranchia</taxon>
        <taxon>Heteroconchia</taxon>
        <taxon>Euheterodonta</taxon>
        <taxon>Imparidentia</taxon>
        <taxon>Neoheterodontei</taxon>
        <taxon>Myida</taxon>
        <taxon>Myoidea</taxon>
        <taxon>Myidae</taxon>
        <taxon>Mya</taxon>
    </lineage>
</organism>
<reference evidence="4" key="1">
    <citation type="submission" date="2022-11" db="EMBL/GenBank/DDBJ databases">
        <title>Centuries of genome instability and evolution in soft-shell clam transmissible cancer (bioRxiv).</title>
        <authorList>
            <person name="Hart S.F.M."/>
            <person name="Yonemitsu M.A."/>
            <person name="Giersch R.M."/>
            <person name="Beal B.F."/>
            <person name="Arriagada G."/>
            <person name="Davis B.W."/>
            <person name="Ostrander E.A."/>
            <person name="Goff S.P."/>
            <person name="Metzger M.J."/>
        </authorList>
    </citation>
    <scope>NUCLEOTIDE SEQUENCE</scope>
    <source>
        <strain evidence="4">MELC-2E11</strain>
        <tissue evidence="4">Siphon/mantle</tissue>
    </source>
</reference>
<dbReference type="Proteomes" id="UP001164746">
    <property type="component" value="Chromosome 17"/>
</dbReference>
<evidence type="ECO:0000256" key="2">
    <source>
        <dbReference type="SAM" id="SignalP"/>
    </source>
</evidence>
<dbReference type="InterPro" id="IPR050525">
    <property type="entry name" value="ECM_Assembly_Org"/>
</dbReference>
<dbReference type="CDD" id="cd01450">
    <property type="entry name" value="vWFA_subfamily_ECM"/>
    <property type="match status" value="1"/>
</dbReference>
<dbReference type="PANTHER" id="PTHR24020">
    <property type="entry name" value="COLLAGEN ALPHA"/>
    <property type="match status" value="1"/>
</dbReference>
<dbReference type="PRINTS" id="PR00453">
    <property type="entry name" value="VWFADOMAIN"/>
</dbReference>
<evidence type="ECO:0000313" key="5">
    <source>
        <dbReference type="Proteomes" id="UP001164746"/>
    </source>
</evidence>
<keyword evidence="5" id="KW-1185">Reference proteome</keyword>
<evidence type="ECO:0000313" key="4">
    <source>
        <dbReference type="EMBL" id="WAR31510.1"/>
    </source>
</evidence>
<dbReference type="SMART" id="SM00327">
    <property type="entry name" value="VWA"/>
    <property type="match status" value="1"/>
</dbReference>
<dbReference type="PANTHER" id="PTHR24020:SF87">
    <property type="entry name" value="COLLAGEN ALPHA-1(VI) CHAIN-LIKE"/>
    <property type="match status" value="1"/>
</dbReference>
<dbReference type="EMBL" id="CP111028">
    <property type="protein sequence ID" value="WAR31510.1"/>
    <property type="molecule type" value="Genomic_DNA"/>
</dbReference>
<sequence length="558" mass="61707">MNIEAIVVFLAATLLYVTNAADKTLQSNAYGADVVEAVVNVIRDSCLFADDRRFLRRLAFVESQDGLAPNTFRSGYYGGIWQIHENEFRATQNHSLLQSQYNLIVGRFGINWNAVRWQNLSKPLYSGIAAALFSIYRAAPYGMSWKLEEQGLFWGHNFHGGRPANNFTQMAAQIDKGCRTNQQLDLVFVMDTSSSLSSNDFTRATRFISEVVDGFEISPNKTQVGLLTYSSNARVEFHINQNTDNVSLNNAISNVTSSVPSIVPNVPGSRHTGLAIDKAITEVYSADNGARPGAVKRCVIMKPWIISPRKTASPGKSVEIKENYQVMVVITDGNSDDELNTTDAAKKAHAAGVVTFSVGVGNNIGKTELDNIASDPNCTHAYTVKGYDEIKFLREEIQKAICIAPLFITQTNSCLQEEFPPLAMLTGPNGTTMETNITESGNQDNGARGGETSTCVFITAGMSLCVLKLFGSIQYLFYIPTTVCFFPDLFTWINILPPDVHTPRFLCLYCPGRFVSILSSANKRCTYDKTNTQKRNETLPNFGNLEKKTPRQRKQTMS</sequence>
<evidence type="ECO:0000259" key="3">
    <source>
        <dbReference type="PROSITE" id="PS50234"/>
    </source>
</evidence>
<dbReference type="SUPFAM" id="SSF53300">
    <property type="entry name" value="vWA-like"/>
    <property type="match status" value="1"/>
</dbReference>
<dbReference type="Gene3D" id="3.40.50.410">
    <property type="entry name" value="von Willebrand factor, type A domain"/>
    <property type="match status" value="2"/>
</dbReference>
<dbReference type="InterPro" id="IPR002035">
    <property type="entry name" value="VWF_A"/>
</dbReference>
<feature type="region of interest" description="Disordered" evidence="1">
    <location>
        <begin position="536"/>
        <end position="558"/>
    </location>
</feature>
<accession>A0ABY7GAR2</accession>